<name>A0A0L6U3B0_9FIRM</name>
<gene>
    <name evidence="1" type="ORF">AKG39_04610</name>
</gene>
<dbReference type="EMBL" id="LGYO01000008">
    <property type="protein sequence ID" value="KNZ42998.1"/>
    <property type="molecule type" value="Genomic_DNA"/>
</dbReference>
<dbReference type="OrthoDB" id="2087700at2"/>
<dbReference type="Proteomes" id="UP000036873">
    <property type="component" value="Unassembled WGS sequence"/>
</dbReference>
<dbReference type="InterPro" id="IPR036614">
    <property type="entry name" value="RusA-like_sf"/>
</dbReference>
<evidence type="ECO:0000313" key="1">
    <source>
        <dbReference type="EMBL" id="KNZ42998.1"/>
    </source>
</evidence>
<accession>A0A0L6U3B0</accession>
<evidence type="ECO:0000313" key="2">
    <source>
        <dbReference type="Proteomes" id="UP000036873"/>
    </source>
</evidence>
<dbReference type="Gene3D" id="3.30.1330.70">
    <property type="entry name" value="Holliday junction resolvase RusA"/>
    <property type="match status" value="1"/>
</dbReference>
<reference evidence="2" key="1">
    <citation type="submission" date="2015-07" db="EMBL/GenBank/DDBJ databases">
        <title>Draft genome sequence of Acetobacterium bakii DSM 8293, a potential psychrophilic chemical producer through syngas fermentation.</title>
        <authorList>
            <person name="Song Y."/>
            <person name="Hwang S."/>
            <person name="Cho B.-K."/>
        </authorList>
    </citation>
    <scope>NUCLEOTIDE SEQUENCE [LARGE SCALE GENOMIC DNA]</scope>
    <source>
        <strain evidence="2">DSM 8239</strain>
    </source>
</reference>
<comment type="caution">
    <text evidence="1">The sequence shown here is derived from an EMBL/GenBank/DDBJ whole genome shotgun (WGS) entry which is preliminary data.</text>
</comment>
<dbReference type="GO" id="GO:0006310">
    <property type="term" value="P:DNA recombination"/>
    <property type="evidence" value="ECO:0007669"/>
    <property type="project" value="InterPro"/>
</dbReference>
<proteinExistence type="predicted"/>
<dbReference type="RefSeq" id="WP_050739185.1">
    <property type="nucleotide sequence ID" value="NZ_LGYO01000008.1"/>
</dbReference>
<dbReference type="GO" id="GO:0006281">
    <property type="term" value="P:DNA repair"/>
    <property type="evidence" value="ECO:0007669"/>
    <property type="project" value="InterPro"/>
</dbReference>
<sequence>MAFIPSSFPESCPVLNELINENRKNKQVGAKFKKETDYYIFICIKSMLKNLKIEKSVYIRYTWVEENKKRDKDNIASAKKYVQDALVQAGVLKNDGWNNIVGFEDRFEIDKEKPGVLVEIVEVE</sequence>
<dbReference type="GO" id="GO:0000287">
    <property type="term" value="F:magnesium ion binding"/>
    <property type="evidence" value="ECO:0007669"/>
    <property type="project" value="InterPro"/>
</dbReference>
<organism evidence="1 2">
    <name type="scientific">Acetobacterium bakii</name>
    <dbReference type="NCBI Taxonomy" id="52689"/>
    <lineage>
        <taxon>Bacteria</taxon>
        <taxon>Bacillati</taxon>
        <taxon>Bacillota</taxon>
        <taxon>Clostridia</taxon>
        <taxon>Eubacteriales</taxon>
        <taxon>Eubacteriaceae</taxon>
        <taxon>Acetobacterium</taxon>
    </lineage>
</organism>
<dbReference type="STRING" id="52689.AKG39_04610"/>
<dbReference type="AlphaFoldDB" id="A0A0L6U3B0"/>
<keyword evidence="2" id="KW-1185">Reference proteome</keyword>
<protein>
    <submittedName>
        <fullName evidence="1">Endodeoxyribonuclease RusA</fullName>
    </submittedName>
</protein>
<dbReference type="SUPFAM" id="SSF103084">
    <property type="entry name" value="Holliday junction resolvase RusA"/>
    <property type="match status" value="1"/>
</dbReference>